<organism evidence="1 2">
    <name type="scientific">Rhodanobacter thiooxydans</name>
    <dbReference type="NCBI Taxonomy" id="416169"/>
    <lineage>
        <taxon>Bacteria</taxon>
        <taxon>Pseudomonadati</taxon>
        <taxon>Pseudomonadota</taxon>
        <taxon>Gammaproteobacteria</taxon>
        <taxon>Lysobacterales</taxon>
        <taxon>Rhodanobacteraceae</taxon>
        <taxon>Rhodanobacter</taxon>
    </lineage>
</organism>
<keyword evidence="2" id="KW-1185">Reference proteome</keyword>
<dbReference type="STRING" id="416169.RHOFW104T7_09960"/>
<evidence type="ECO:0000313" key="2">
    <source>
        <dbReference type="Proteomes" id="UP000076131"/>
    </source>
</evidence>
<sequence length="151" mass="16789">MNGKSEAVVGFLANLLPLYDGERHEGLWCARSLIDGTRILPIDESDSDDEQGWVRVQWQGDPSREQETRGDMLATVALDRYVRLQGAGYDEEAIAGELWFMARHFHFKTGCDVYLPQLKEPPSQLRRVGRVVLKFGGGVLVNAVSKLSGVG</sequence>
<name>A0A154QIZ9_9GAMM</name>
<dbReference type="eggNOG" id="ENOG50312RA">
    <property type="taxonomic scope" value="Bacteria"/>
</dbReference>
<dbReference type="AlphaFoldDB" id="A0A154QIZ9"/>
<dbReference type="EMBL" id="LVJS01000032">
    <property type="protein sequence ID" value="KZC24159.1"/>
    <property type="molecule type" value="Genomic_DNA"/>
</dbReference>
<accession>A0A154QIZ9</accession>
<gene>
    <name evidence="1" type="ORF">RHOFW104T7_09960</name>
</gene>
<dbReference type="RefSeq" id="WP_008436529.1">
    <property type="nucleotide sequence ID" value="NZ_LVJS01000032.1"/>
</dbReference>
<evidence type="ECO:0000313" key="1">
    <source>
        <dbReference type="EMBL" id="KZC24159.1"/>
    </source>
</evidence>
<proteinExistence type="predicted"/>
<dbReference type="Proteomes" id="UP000076131">
    <property type="component" value="Unassembled WGS sequence"/>
</dbReference>
<protein>
    <submittedName>
        <fullName evidence="1">Uncharacterized protein</fullName>
    </submittedName>
</protein>
<comment type="caution">
    <text evidence="1">The sequence shown here is derived from an EMBL/GenBank/DDBJ whole genome shotgun (WGS) entry which is preliminary data.</text>
</comment>
<reference evidence="1 2" key="1">
    <citation type="journal article" date="2016" name="MBio">
        <title>Lateral Gene Transfer in a Heavy Metal-Contaminated-Groundwater Microbial Community.</title>
        <authorList>
            <person name="Hemme C.L."/>
            <person name="Green S.J."/>
            <person name="Rishishwar L."/>
            <person name="Prakash O."/>
            <person name="Pettenato A."/>
            <person name="Chakraborty R."/>
            <person name="Deutschbauer A.M."/>
            <person name="Van Nostrand J.D."/>
            <person name="Wu L."/>
            <person name="He Z."/>
            <person name="Jordan I.K."/>
            <person name="Hazen T.C."/>
            <person name="Arkin A.P."/>
            <person name="Kostka J.E."/>
            <person name="Zhou J."/>
        </authorList>
    </citation>
    <scope>NUCLEOTIDE SEQUENCE [LARGE SCALE GENOMIC DNA]</scope>
    <source>
        <strain evidence="1 2">FW104-T7</strain>
    </source>
</reference>